<dbReference type="PANTHER" id="PTHR44757">
    <property type="entry name" value="DIGUANYLATE CYCLASE DGCP"/>
    <property type="match status" value="1"/>
</dbReference>
<evidence type="ECO:0000259" key="1">
    <source>
        <dbReference type="PROSITE" id="PS50112"/>
    </source>
</evidence>
<dbReference type="CDD" id="cd00130">
    <property type="entry name" value="PAS"/>
    <property type="match status" value="2"/>
</dbReference>
<dbReference type="PANTHER" id="PTHR44757:SF2">
    <property type="entry name" value="BIOFILM ARCHITECTURE MAINTENANCE PROTEIN MBAA"/>
    <property type="match status" value="1"/>
</dbReference>
<dbReference type="RefSeq" id="WP_309858357.1">
    <property type="nucleotide sequence ID" value="NZ_JAVDQJ010000019.1"/>
</dbReference>
<dbReference type="NCBIfam" id="TIGR00229">
    <property type="entry name" value="sensory_box"/>
    <property type="match status" value="2"/>
</dbReference>
<dbReference type="InterPro" id="IPR052155">
    <property type="entry name" value="Biofilm_reg_signaling"/>
</dbReference>
<dbReference type="PROSITE" id="PS50112">
    <property type="entry name" value="PAS"/>
    <property type="match status" value="2"/>
</dbReference>
<dbReference type="SMART" id="SM00086">
    <property type="entry name" value="PAC"/>
    <property type="match status" value="3"/>
</dbReference>
<dbReference type="EMBL" id="JAVDQK010000020">
    <property type="protein sequence ID" value="MDR6220951.1"/>
    <property type="molecule type" value="Genomic_DNA"/>
</dbReference>
<feature type="domain" description="PAS" evidence="1">
    <location>
        <begin position="136"/>
        <end position="191"/>
    </location>
</feature>
<reference evidence="2" key="1">
    <citation type="submission" date="2023-07" db="EMBL/GenBank/DDBJ databases">
        <title>Sorghum-associated microbial communities from plants grown in Nebraska, USA.</title>
        <authorList>
            <person name="Schachtman D."/>
        </authorList>
    </citation>
    <scope>NUCLEOTIDE SEQUENCE</scope>
    <source>
        <strain evidence="2">BE330</strain>
    </source>
</reference>
<dbReference type="SMART" id="SM00091">
    <property type="entry name" value="PAS"/>
    <property type="match status" value="3"/>
</dbReference>
<dbReference type="InterPro" id="IPR013656">
    <property type="entry name" value="PAS_4"/>
</dbReference>
<dbReference type="Pfam" id="PF00989">
    <property type="entry name" value="PAS"/>
    <property type="match status" value="1"/>
</dbReference>
<gene>
    <name evidence="2" type="ORF">J2Y00_004582</name>
</gene>
<feature type="domain" description="PAS" evidence="1">
    <location>
        <begin position="12"/>
        <end position="82"/>
    </location>
</feature>
<dbReference type="InterPro" id="IPR013767">
    <property type="entry name" value="PAS_fold"/>
</dbReference>
<dbReference type="SUPFAM" id="SSF55785">
    <property type="entry name" value="PYP-like sensor domain (PAS domain)"/>
    <property type="match status" value="3"/>
</dbReference>
<organism evidence="2 3">
    <name type="scientific">Deinococcus soli</name>
    <name type="common">ex Cha et al. 2016</name>
    <dbReference type="NCBI Taxonomy" id="1309411"/>
    <lineage>
        <taxon>Bacteria</taxon>
        <taxon>Thermotogati</taxon>
        <taxon>Deinococcota</taxon>
        <taxon>Deinococci</taxon>
        <taxon>Deinococcales</taxon>
        <taxon>Deinococcaceae</taxon>
        <taxon>Deinococcus</taxon>
    </lineage>
</organism>
<dbReference type="Pfam" id="PF08448">
    <property type="entry name" value="PAS_4"/>
    <property type="match status" value="1"/>
</dbReference>
<accession>A0AAE3XH66</accession>
<name>A0AAE3XH66_9DEIO</name>
<dbReference type="InterPro" id="IPR001610">
    <property type="entry name" value="PAC"/>
</dbReference>
<evidence type="ECO:0000313" key="2">
    <source>
        <dbReference type="EMBL" id="MDR6220951.1"/>
    </source>
</evidence>
<dbReference type="InterPro" id="IPR000014">
    <property type="entry name" value="PAS"/>
</dbReference>
<protein>
    <submittedName>
        <fullName evidence="2">PAS domain S-box-containing protein</fullName>
    </submittedName>
</protein>
<dbReference type="Proteomes" id="UP001185331">
    <property type="component" value="Unassembled WGS sequence"/>
</dbReference>
<sequence length="503" mass="55573">MPPLSALLDQVQPELYRHYLTHHDHGLLTLDNGGLVSALSAGLSDLTGFGQDEYLRQPLTQLVTPHGREAIQEAVASLLRSGEACQLEVQCRTRDQRVLWCELNLIPLAGEEHLAAMITVQNVSNRRAAQVNAQQVEARHAAILNVSLDAIISIDQTGRVIDWNHAAERMFGYTAVVATGQPMASLIIPESERTRHFEGLRRHQQTGRTRVSGQVVELTALHHDGHTFPVEMSMAPVSWQGETFYTAFIRELTAQRRAHQQLLAHSEYLQLIQSQIPSVFWTTDLNLVLQSASGGHLGPLDVDLNDFLGRSIGDILQGSSAENTGVQAHQAALAGSTGVYVLQLGSLLYETQVRPFRDPQGHLIGTVALATDVTERHRQQEIARHRAYILESMARSAPLQETIEWISRMLESHIQGIQTHMLQFKENDLKTLPGSAVPAAVERDFAHFVRPALAWSKSPVVAELRFSTVEEVPDPVCVAALQEAGIAATWVMPVKADQGDWQP</sequence>
<evidence type="ECO:0000313" key="3">
    <source>
        <dbReference type="Proteomes" id="UP001185331"/>
    </source>
</evidence>
<comment type="caution">
    <text evidence="2">The sequence shown here is derived from an EMBL/GenBank/DDBJ whole genome shotgun (WGS) entry which is preliminary data.</text>
</comment>
<dbReference type="InterPro" id="IPR035965">
    <property type="entry name" value="PAS-like_dom_sf"/>
</dbReference>
<dbReference type="Gene3D" id="3.30.450.20">
    <property type="entry name" value="PAS domain"/>
    <property type="match status" value="3"/>
</dbReference>
<dbReference type="GO" id="GO:0006355">
    <property type="term" value="P:regulation of DNA-templated transcription"/>
    <property type="evidence" value="ECO:0007669"/>
    <property type="project" value="InterPro"/>
</dbReference>
<dbReference type="Pfam" id="PF13426">
    <property type="entry name" value="PAS_9"/>
    <property type="match status" value="1"/>
</dbReference>
<dbReference type="AlphaFoldDB" id="A0AAE3XH66"/>
<proteinExistence type="predicted"/>